<reference evidence="1 2" key="1">
    <citation type="journal article" date="2016" name="Sci. Rep.">
        <title>Metabolic traits of an uncultured archaeal lineage -MSBL1- from brine pools of the Red Sea.</title>
        <authorList>
            <person name="Mwirichia R."/>
            <person name="Alam I."/>
            <person name="Rashid M."/>
            <person name="Vinu M."/>
            <person name="Ba-Alawi W."/>
            <person name="Anthony Kamau A."/>
            <person name="Kamanda Ngugi D."/>
            <person name="Goker M."/>
            <person name="Klenk H.P."/>
            <person name="Bajic V."/>
            <person name="Stingl U."/>
        </authorList>
    </citation>
    <scope>NUCLEOTIDE SEQUENCE [LARGE SCALE GENOMIC DNA]</scope>
    <source>
        <strain evidence="1">SCGC-AAA259I09</strain>
    </source>
</reference>
<dbReference type="EMBL" id="LHXR01000025">
    <property type="protein sequence ID" value="KXA97601.1"/>
    <property type="molecule type" value="Genomic_DNA"/>
</dbReference>
<organism evidence="1 2">
    <name type="scientific">candidate division MSBL1 archaeon SCGC-AAA259I09</name>
    <dbReference type="NCBI Taxonomy" id="1698267"/>
    <lineage>
        <taxon>Archaea</taxon>
        <taxon>Methanobacteriati</taxon>
        <taxon>Methanobacteriota</taxon>
        <taxon>candidate division MSBL1</taxon>
    </lineage>
</organism>
<dbReference type="Gene3D" id="1.10.8.380">
    <property type="entry name" value="Uncharacterised protein PF01937, DUF89, domain 1"/>
    <property type="match status" value="1"/>
</dbReference>
<name>A0A133UTP7_9EURY</name>
<proteinExistence type="predicted"/>
<dbReference type="InterPro" id="IPR036075">
    <property type="entry name" value="ARMT-1-like_metal-bd_sf"/>
</dbReference>
<dbReference type="SUPFAM" id="SSF111321">
    <property type="entry name" value="AF1104-like"/>
    <property type="match status" value="1"/>
</dbReference>
<dbReference type="AlphaFoldDB" id="A0A133UTP7"/>
<protein>
    <submittedName>
        <fullName evidence="1">Uncharacterized protein</fullName>
    </submittedName>
</protein>
<dbReference type="Proteomes" id="UP000070463">
    <property type="component" value="Unassembled WGS sequence"/>
</dbReference>
<evidence type="ECO:0000313" key="2">
    <source>
        <dbReference type="Proteomes" id="UP000070463"/>
    </source>
</evidence>
<sequence length="59" mass="6691">MKIKPKCIKCELDGAYQQIKLSTDNERLRFKALQSVLDYLSEASSLDITPAEIGTECKR</sequence>
<evidence type="ECO:0000313" key="1">
    <source>
        <dbReference type="EMBL" id="KXA97601.1"/>
    </source>
</evidence>
<comment type="caution">
    <text evidence="1">The sequence shown here is derived from an EMBL/GenBank/DDBJ whole genome shotgun (WGS) entry which is preliminary data.</text>
</comment>
<accession>A0A133UTP7</accession>
<keyword evidence="2" id="KW-1185">Reference proteome</keyword>
<gene>
    <name evidence="1" type="ORF">AKJ37_02725</name>
</gene>